<keyword evidence="1 4" id="KW-0378">Hydrolase</keyword>
<feature type="transmembrane region" description="Helical" evidence="2">
    <location>
        <begin position="86"/>
        <end position="105"/>
    </location>
</feature>
<dbReference type="InterPro" id="IPR029058">
    <property type="entry name" value="AB_hydrolase_fold"/>
</dbReference>
<dbReference type="EMBL" id="WMEY01000004">
    <property type="protein sequence ID" value="MYL64314.1"/>
    <property type="molecule type" value="Genomic_DNA"/>
</dbReference>
<feature type="transmembrane region" description="Helical" evidence="2">
    <location>
        <begin position="221"/>
        <end position="245"/>
    </location>
</feature>
<dbReference type="InterPro" id="IPR049492">
    <property type="entry name" value="BD-FAE-like_dom"/>
</dbReference>
<evidence type="ECO:0000313" key="5">
    <source>
        <dbReference type="Proteomes" id="UP000447833"/>
    </source>
</evidence>
<comment type="caution">
    <text evidence="4">The sequence shown here is derived from an EMBL/GenBank/DDBJ whole genome shotgun (WGS) entry which is preliminary data.</text>
</comment>
<evidence type="ECO:0000256" key="2">
    <source>
        <dbReference type="SAM" id="Phobius"/>
    </source>
</evidence>
<keyword evidence="2" id="KW-1133">Transmembrane helix</keyword>
<evidence type="ECO:0000313" key="4">
    <source>
        <dbReference type="EMBL" id="MYL64314.1"/>
    </source>
</evidence>
<feature type="transmembrane region" description="Helical" evidence="2">
    <location>
        <begin position="54"/>
        <end position="74"/>
    </location>
</feature>
<proteinExistence type="predicted"/>
<dbReference type="GO" id="GO:0016787">
    <property type="term" value="F:hydrolase activity"/>
    <property type="evidence" value="ECO:0007669"/>
    <property type="project" value="UniProtKB-KW"/>
</dbReference>
<organism evidence="4 5">
    <name type="scientific">Guptibacillus hwajinpoensis</name>
    <dbReference type="NCBI Taxonomy" id="208199"/>
    <lineage>
        <taxon>Bacteria</taxon>
        <taxon>Bacillati</taxon>
        <taxon>Bacillota</taxon>
        <taxon>Bacilli</taxon>
        <taxon>Bacillales</taxon>
        <taxon>Guptibacillaceae</taxon>
        <taxon>Guptibacillus</taxon>
    </lineage>
</organism>
<evidence type="ECO:0000256" key="1">
    <source>
        <dbReference type="ARBA" id="ARBA00022801"/>
    </source>
</evidence>
<name>A0A845F0P2_9BACL</name>
<feature type="transmembrane region" description="Helical" evidence="2">
    <location>
        <begin position="21"/>
        <end position="48"/>
    </location>
</feature>
<accession>A0A845F0P2</accession>
<reference evidence="4 5" key="1">
    <citation type="submission" date="2019-11" db="EMBL/GenBank/DDBJ databases">
        <title>Genome sequences of 17 halophilic strains isolated from different environments.</title>
        <authorList>
            <person name="Furrow R.E."/>
        </authorList>
    </citation>
    <scope>NUCLEOTIDE SEQUENCE [LARGE SCALE GENOMIC DNA]</scope>
    <source>
        <strain evidence="4 5">22506_14_FS</strain>
    </source>
</reference>
<keyword evidence="2" id="KW-0472">Membrane</keyword>
<dbReference type="InterPro" id="IPR050300">
    <property type="entry name" value="GDXG_lipolytic_enzyme"/>
</dbReference>
<dbReference type="SUPFAM" id="SSF53474">
    <property type="entry name" value="alpha/beta-Hydrolases"/>
    <property type="match status" value="1"/>
</dbReference>
<dbReference type="RefSeq" id="WP_160919776.1">
    <property type="nucleotide sequence ID" value="NZ_WMEY01000004.1"/>
</dbReference>
<dbReference type="Pfam" id="PF20434">
    <property type="entry name" value="BD-FAE"/>
    <property type="match status" value="1"/>
</dbReference>
<feature type="transmembrane region" description="Helical" evidence="2">
    <location>
        <begin position="190"/>
        <end position="209"/>
    </location>
</feature>
<protein>
    <submittedName>
        <fullName evidence="4">Alpha/beta hydrolase fold domain-containing protein</fullName>
    </submittedName>
</protein>
<feature type="transmembrane region" description="Helical" evidence="2">
    <location>
        <begin position="155"/>
        <end position="178"/>
    </location>
</feature>
<sequence length="554" mass="62442">MSSKLESNMERETKSPLPKKFILQTSYWKAIQLLAGINLLFSLFYLSFRNTSPIWNVFGVLFLVMIVMSILGVLRQRKLTISSALYLMFIPFSIILIGLMNFQLSNQYPGERSNLPILIPSLFLLVHVVTLIFAWRMDKQRKEGMNSIPRWFSKLLVWGNIVVLIVGLFTSSMILFRYENGGYAPYVNQLALFYAFVFLASTVLIIKGSKSWKRPHPTLRSFLMIGGFAISFVHFLPLLSVPIIIDHAKEQVENAFAQWDSSSFHSSEFQQTPFSLPAYFLGIPPADVEGEKDVLFYEGTEGVDDGVELRFDSFLPKEKDGKLPVLIRIHGGSWANGDKGDANVMQQNTYFAEQGYAVFDIQYGLTTLSSYGLSNNVPDDVRGSFSVDDQVRHIGFFTKYLAEHAEEYDLDLSTTFISGGSAGGHLATASALAMTEGKYGDWFSEELKVKGLIPYYPANKGPALGGITGTEELLWPEQLVSEDSPPALLFHGTHDTYVGYETAASFKETYAENDNKKAAVIYMPFGNHGSDFYFAGYYSQTFTYYMERFMALYR</sequence>
<evidence type="ECO:0000259" key="3">
    <source>
        <dbReference type="Pfam" id="PF20434"/>
    </source>
</evidence>
<feature type="transmembrane region" description="Helical" evidence="2">
    <location>
        <begin position="117"/>
        <end position="135"/>
    </location>
</feature>
<feature type="domain" description="BD-FAE-like" evidence="3">
    <location>
        <begin position="312"/>
        <end position="453"/>
    </location>
</feature>
<keyword evidence="2" id="KW-0812">Transmembrane</keyword>
<dbReference type="Gene3D" id="3.40.50.1820">
    <property type="entry name" value="alpha/beta hydrolase"/>
    <property type="match status" value="1"/>
</dbReference>
<dbReference type="Proteomes" id="UP000447833">
    <property type="component" value="Unassembled WGS sequence"/>
</dbReference>
<dbReference type="AlphaFoldDB" id="A0A845F0P2"/>
<dbReference type="PANTHER" id="PTHR48081">
    <property type="entry name" value="AB HYDROLASE SUPERFAMILY PROTEIN C4A8.06C"/>
    <property type="match status" value="1"/>
</dbReference>
<gene>
    <name evidence="4" type="ORF">GLW07_13235</name>
</gene>